<accession>A0ABW4W5I1</accession>
<dbReference type="Proteomes" id="UP001597383">
    <property type="component" value="Unassembled WGS sequence"/>
</dbReference>
<protein>
    <submittedName>
        <fullName evidence="1">Uncharacterized protein</fullName>
    </submittedName>
</protein>
<gene>
    <name evidence="1" type="ORF">ACFSJF_17335</name>
</gene>
<keyword evidence="2" id="KW-1185">Reference proteome</keyword>
<name>A0ABW4W5I1_9BACI</name>
<evidence type="ECO:0000313" key="1">
    <source>
        <dbReference type="EMBL" id="MFD2046045.1"/>
    </source>
</evidence>
<sequence length="72" mass="8550">MTVPFLPQFEDRFLEIDEMKEPTRSKRLAILMTDMEGVYDIPLSGRDRDNEFTDNNPEVMTLYKKVSMAREF</sequence>
<dbReference type="EMBL" id="JBHUHQ010000021">
    <property type="protein sequence ID" value="MFD2046045.1"/>
    <property type="molecule type" value="Genomic_DNA"/>
</dbReference>
<reference evidence="2" key="1">
    <citation type="journal article" date="2019" name="Int. J. Syst. Evol. Microbiol.">
        <title>The Global Catalogue of Microorganisms (GCM) 10K type strain sequencing project: providing services to taxonomists for standard genome sequencing and annotation.</title>
        <authorList>
            <consortium name="The Broad Institute Genomics Platform"/>
            <consortium name="The Broad Institute Genome Sequencing Center for Infectious Disease"/>
            <person name="Wu L."/>
            <person name="Ma J."/>
        </authorList>
    </citation>
    <scope>NUCLEOTIDE SEQUENCE [LARGE SCALE GENOMIC DNA]</scope>
    <source>
        <strain evidence="2">R28</strain>
    </source>
</reference>
<proteinExistence type="predicted"/>
<evidence type="ECO:0000313" key="2">
    <source>
        <dbReference type="Proteomes" id="UP001597383"/>
    </source>
</evidence>
<comment type="caution">
    <text evidence="1">The sequence shown here is derived from an EMBL/GenBank/DDBJ whole genome shotgun (WGS) entry which is preliminary data.</text>
</comment>
<dbReference type="RefSeq" id="WP_377557014.1">
    <property type="nucleotide sequence ID" value="NZ_JBHUHQ010000021.1"/>
</dbReference>
<organism evidence="1 2">
    <name type="scientific">Ornithinibacillus salinisoli</name>
    <dbReference type="NCBI Taxonomy" id="1848459"/>
    <lineage>
        <taxon>Bacteria</taxon>
        <taxon>Bacillati</taxon>
        <taxon>Bacillota</taxon>
        <taxon>Bacilli</taxon>
        <taxon>Bacillales</taxon>
        <taxon>Bacillaceae</taxon>
        <taxon>Ornithinibacillus</taxon>
    </lineage>
</organism>